<dbReference type="PANTHER" id="PTHR43479">
    <property type="entry name" value="ACREF/ENVCD OPERON REPRESSOR-RELATED"/>
    <property type="match status" value="1"/>
</dbReference>
<dbReference type="InterPro" id="IPR039532">
    <property type="entry name" value="TetR_C_Firmicutes"/>
</dbReference>
<evidence type="ECO:0000256" key="3">
    <source>
        <dbReference type="PROSITE-ProRule" id="PRU00335"/>
    </source>
</evidence>
<evidence type="ECO:0000256" key="2">
    <source>
        <dbReference type="ARBA" id="ARBA00023125"/>
    </source>
</evidence>
<dbReference type="RefSeq" id="WP_116078861.1">
    <property type="nucleotide sequence ID" value="NZ_CP187631.1"/>
</dbReference>
<dbReference type="InterPro" id="IPR050624">
    <property type="entry name" value="HTH-type_Tx_Regulator"/>
</dbReference>
<dbReference type="InterPro" id="IPR009057">
    <property type="entry name" value="Homeodomain-like_sf"/>
</dbReference>
<feature type="DNA-binding region" description="H-T-H motif" evidence="3">
    <location>
        <begin position="32"/>
        <end position="51"/>
    </location>
</feature>
<organism evidence="5 6">
    <name type="scientific">Priestia megaterium</name>
    <name type="common">Bacillus megaterium</name>
    <dbReference type="NCBI Taxonomy" id="1404"/>
    <lineage>
        <taxon>Bacteria</taxon>
        <taxon>Bacillati</taxon>
        <taxon>Bacillota</taxon>
        <taxon>Bacilli</taxon>
        <taxon>Bacillales</taxon>
        <taxon>Bacillaceae</taxon>
        <taxon>Priestia</taxon>
    </lineage>
</organism>
<proteinExistence type="predicted"/>
<evidence type="ECO:0000259" key="4">
    <source>
        <dbReference type="PROSITE" id="PS50977"/>
    </source>
</evidence>
<dbReference type="AlphaFoldDB" id="A0A3D8WUI6"/>
<dbReference type="EMBL" id="PQWM01000067">
    <property type="protein sequence ID" value="RDZ06441.1"/>
    <property type="molecule type" value="Genomic_DNA"/>
</dbReference>
<reference evidence="5 6" key="1">
    <citation type="journal article" date="2018" name="Appl. Environ. Microbiol.">
        <title>Antimicrobial susceptibility testing and tentative epidemiological cut-off values of five Bacillus species relevant for use as animal feed additives or for plant protection.</title>
        <authorList>
            <person name="Agerso Y."/>
            <person name="Stuer-Lauridsen B."/>
            <person name="Bjerre K."/>
            <person name="Jensen M.G."/>
            <person name="Johansen E."/>
            <person name="Bennedsen M."/>
            <person name="Brockmann E."/>
            <person name="Nielsen B."/>
        </authorList>
    </citation>
    <scope>NUCLEOTIDE SEQUENCE [LARGE SCALE GENOMIC DNA]</scope>
    <source>
        <strain evidence="5 6">CHCC20162</strain>
    </source>
</reference>
<evidence type="ECO:0000313" key="5">
    <source>
        <dbReference type="EMBL" id="RDZ06441.1"/>
    </source>
</evidence>
<evidence type="ECO:0000313" key="6">
    <source>
        <dbReference type="Proteomes" id="UP000256519"/>
    </source>
</evidence>
<accession>A0A3D8WUI6</accession>
<dbReference type="Pfam" id="PF14278">
    <property type="entry name" value="TetR_C_8"/>
    <property type="match status" value="1"/>
</dbReference>
<gene>
    <name evidence="5" type="ORF">C3744_28880</name>
</gene>
<dbReference type="PROSITE" id="PS50977">
    <property type="entry name" value="HTH_TETR_2"/>
    <property type="match status" value="1"/>
</dbReference>
<keyword evidence="1" id="KW-0678">Repressor</keyword>
<sequence length="181" mass="21026">MSTIDRRKLKSQKAIQSTFLEMLIEIGFDDITVKNLTEKAELGRKTFYLHYVDKYDLLDHIVDNHIKELEEIFEYKQNVDLFKGCVIWFEYFETHKDFFATLFKSTSTFSFRKKLLAFIINDLEKKLDASSAEDKQIDKDIILKFLGMAIVGVMESYVLGELTGDTETVAKQVGQLVTKNI</sequence>
<dbReference type="SUPFAM" id="SSF46689">
    <property type="entry name" value="Homeodomain-like"/>
    <property type="match status" value="1"/>
</dbReference>
<dbReference type="Gene3D" id="1.10.357.10">
    <property type="entry name" value="Tetracycline Repressor, domain 2"/>
    <property type="match status" value="1"/>
</dbReference>
<dbReference type="GO" id="GO:0003677">
    <property type="term" value="F:DNA binding"/>
    <property type="evidence" value="ECO:0007669"/>
    <property type="project" value="UniProtKB-UniRule"/>
</dbReference>
<evidence type="ECO:0000256" key="1">
    <source>
        <dbReference type="ARBA" id="ARBA00022491"/>
    </source>
</evidence>
<dbReference type="InterPro" id="IPR001647">
    <property type="entry name" value="HTH_TetR"/>
</dbReference>
<protein>
    <submittedName>
        <fullName evidence="5">TetR family transcriptional regulator</fullName>
    </submittedName>
</protein>
<keyword evidence="2 3" id="KW-0238">DNA-binding</keyword>
<dbReference type="Pfam" id="PF00440">
    <property type="entry name" value="TetR_N"/>
    <property type="match status" value="1"/>
</dbReference>
<dbReference type="PANTHER" id="PTHR43479:SF7">
    <property type="entry name" value="TETR-FAMILY TRANSCRIPTIONAL REGULATOR"/>
    <property type="match status" value="1"/>
</dbReference>
<comment type="caution">
    <text evidence="5">The sequence shown here is derived from an EMBL/GenBank/DDBJ whole genome shotgun (WGS) entry which is preliminary data.</text>
</comment>
<name>A0A3D8WUI6_PRIMG</name>
<dbReference type="Proteomes" id="UP000256519">
    <property type="component" value="Unassembled WGS sequence"/>
</dbReference>
<feature type="domain" description="HTH tetR-type" evidence="4">
    <location>
        <begin position="9"/>
        <end position="69"/>
    </location>
</feature>